<sequence length="48" mass="5953">MHPRYKEKWLERKKKLSLKLKKAEEQGNEDRVEYLERLIRVADRKLIS</sequence>
<gene>
    <name evidence="1" type="ORF">C7959_10890</name>
</gene>
<dbReference type="EMBL" id="SOEG01000008">
    <property type="protein sequence ID" value="TDX52168.1"/>
    <property type="molecule type" value="Genomic_DNA"/>
</dbReference>
<dbReference type="STRING" id="926561.GCA_000379025_02679"/>
<organism evidence="1 2">
    <name type="scientific">Orenia marismortui</name>
    <dbReference type="NCBI Taxonomy" id="46469"/>
    <lineage>
        <taxon>Bacteria</taxon>
        <taxon>Bacillati</taxon>
        <taxon>Bacillota</taxon>
        <taxon>Clostridia</taxon>
        <taxon>Halanaerobiales</taxon>
        <taxon>Halobacteroidaceae</taxon>
        <taxon>Orenia</taxon>
    </lineage>
</organism>
<dbReference type="Proteomes" id="UP000295832">
    <property type="component" value="Unassembled WGS sequence"/>
</dbReference>
<comment type="caution">
    <text evidence="1">The sequence shown here is derived from an EMBL/GenBank/DDBJ whole genome shotgun (WGS) entry which is preliminary data.</text>
</comment>
<dbReference type="AlphaFoldDB" id="A0A4R8HA38"/>
<keyword evidence="2" id="KW-1185">Reference proteome</keyword>
<accession>A0A4R8HA38</accession>
<evidence type="ECO:0000313" key="2">
    <source>
        <dbReference type="Proteomes" id="UP000295832"/>
    </source>
</evidence>
<evidence type="ECO:0000313" key="1">
    <source>
        <dbReference type="EMBL" id="TDX52168.1"/>
    </source>
</evidence>
<name>A0A4R8HA38_9FIRM</name>
<reference evidence="1 2" key="1">
    <citation type="submission" date="2019-03" db="EMBL/GenBank/DDBJ databases">
        <title>Subsurface microbial communities from deep shales in Ohio and West Virginia, USA.</title>
        <authorList>
            <person name="Wrighton K."/>
        </authorList>
    </citation>
    <scope>NUCLEOTIDE SEQUENCE [LARGE SCALE GENOMIC DNA]</scope>
    <source>
        <strain evidence="1 2">MSL 6dP</strain>
    </source>
</reference>
<proteinExistence type="predicted"/>
<protein>
    <submittedName>
        <fullName evidence="1">Uncharacterized protein</fullName>
    </submittedName>
</protein>
<dbReference type="RefSeq" id="WP_018249822.1">
    <property type="nucleotide sequence ID" value="NZ_SOEG01000008.1"/>
</dbReference>